<protein>
    <submittedName>
        <fullName evidence="4">Glycoside hydrolase</fullName>
    </submittedName>
</protein>
<dbReference type="Gene3D" id="2.60.420.10">
    <property type="entry name" value="Maltose phosphorylase, domain 3"/>
    <property type="match status" value="1"/>
</dbReference>
<dbReference type="SUPFAM" id="SSF49785">
    <property type="entry name" value="Galactose-binding domain-like"/>
    <property type="match status" value="1"/>
</dbReference>
<evidence type="ECO:0000259" key="3">
    <source>
        <dbReference type="Pfam" id="PF17390"/>
    </source>
</evidence>
<dbReference type="GO" id="GO:0005975">
    <property type="term" value="P:carbohydrate metabolic process"/>
    <property type="evidence" value="ECO:0007669"/>
    <property type="project" value="InterPro"/>
</dbReference>
<dbReference type="AlphaFoldDB" id="A0A3L7ZQM7"/>
<feature type="signal peptide" evidence="1">
    <location>
        <begin position="1"/>
        <end position="26"/>
    </location>
</feature>
<dbReference type="InterPro" id="IPR012341">
    <property type="entry name" value="6hp_glycosidase-like_sf"/>
</dbReference>
<reference evidence="4 5" key="1">
    <citation type="submission" date="2018-09" db="EMBL/GenBank/DDBJ databases">
        <title>Murine metabolic-syndrome-specific gut microbial biobank.</title>
        <authorList>
            <person name="Liu C."/>
        </authorList>
    </citation>
    <scope>NUCLEOTIDE SEQUENCE [LARGE SCALE GENOMIC DNA]</scope>
    <source>
        <strain evidence="4 5">8-P5</strain>
    </source>
</reference>
<accession>A0A3L7ZQM7</accession>
<keyword evidence="4" id="KW-0378">Hydrolase</keyword>
<feature type="domain" description="Alpha-L-rhamnosidase six-hairpin glycosidase" evidence="2">
    <location>
        <begin position="334"/>
        <end position="660"/>
    </location>
</feature>
<dbReference type="Proteomes" id="UP000278164">
    <property type="component" value="Unassembled WGS sequence"/>
</dbReference>
<evidence type="ECO:0000313" key="5">
    <source>
        <dbReference type="Proteomes" id="UP000278164"/>
    </source>
</evidence>
<organism evidence="4 5">
    <name type="scientific">Parabacteroides distasonis</name>
    <dbReference type="NCBI Taxonomy" id="823"/>
    <lineage>
        <taxon>Bacteria</taxon>
        <taxon>Pseudomonadati</taxon>
        <taxon>Bacteroidota</taxon>
        <taxon>Bacteroidia</taxon>
        <taxon>Bacteroidales</taxon>
        <taxon>Tannerellaceae</taxon>
        <taxon>Parabacteroides</taxon>
    </lineage>
</organism>
<evidence type="ECO:0000313" key="4">
    <source>
        <dbReference type="EMBL" id="RLT74039.1"/>
    </source>
</evidence>
<dbReference type="GO" id="GO:0016787">
    <property type="term" value="F:hydrolase activity"/>
    <property type="evidence" value="ECO:0007669"/>
    <property type="project" value="UniProtKB-KW"/>
</dbReference>
<sequence>MKKRICSYWLGMLVALCLLDAFSLSARTVFPWKAQWINTERCQSATNTWLIYRKSFAVTDVPNQLIARIAADSKYWLWINDQLVVFEGGLKRGPSPSGTYYDPVDIAPYLTKGLNTIAILLWHFGKDGFSHINSGKAALLFEAIAPGLEIVSDASWQCALYEAYQNTEAPFPNYRMPESNIRFDARQAITNWNRTSFEGSLPGAVCVGKAGKAPFGELVERPIPQWKNSGLLSYVSVRESLKGDTLFCRLPYNAQITPYLKVEAEAGKTIHIRMDNYEGGSERNVRAEYITREGEQEYESYGWMNGHEVYYIIPEGVKVLDVKYRETGYNTDLAGSFHCDDPFYDELWQRSARTLYITMRDNYMDCPDRERAQWWGDEVNELGEAFYALSPSGQKLAVKGIHELMNWQREDGTLYAPVPAGNWDKELPLQMLASIGWYGFYTQYYYSADSSFVPMIYDRMRRYLHEVWQVDKSGLVIERQGAWSWGDWGEHVDMGVLTNCWYYLALKAERAFALQFGKDKDADEISRMMRSIERCFDTKFWTGSAYRSPGYKGETDDRSQAMAVVSGLASKDKYPALTKVLKKEYHASPYMEKYVLEALFQMGEPAFALERMKQRYTRMLDYAEYTTLFEGWGIGAEGFGGGTINHAWSGGPLTLLSQKVCGIEPTSPGFRTFRIAPQLGFLSEASASLETHYGTIQVSIKKKGKRLRFDLQIPEGTSAELIRPNGTRKHLGPGHYQVD</sequence>
<dbReference type="PANTHER" id="PTHR34987:SF4">
    <property type="entry name" value="ALPHA-L-RHAMNOSIDASE C-TERMINAL DOMAIN-CONTAINING PROTEIN"/>
    <property type="match status" value="1"/>
</dbReference>
<dbReference type="EMBL" id="RAYI01000011">
    <property type="protein sequence ID" value="RLT74039.1"/>
    <property type="molecule type" value="Genomic_DNA"/>
</dbReference>
<dbReference type="PANTHER" id="PTHR34987">
    <property type="entry name" value="C, PUTATIVE (AFU_ORTHOLOGUE AFUA_3G02880)-RELATED"/>
    <property type="match status" value="1"/>
</dbReference>
<proteinExistence type="predicted"/>
<name>A0A3L7ZQM7_PARDI</name>
<gene>
    <name evidence="4" type="ORF">D7V78_07380</name>
</gene>
<comment type="caution">
    <text evidence="4">The sequence shown here is derived from an EMBL/GenBank/DDBJ whole genome shotgun (WGS) entry which is preliminary data.</text>
</comment>
<dbReference type="Pfam" id="PF17390">
    <property type="entry name" value="Bac_rhamnosid_C"/>
    <property type="match status" value="1"/>
</dbReference>
<keyword evidence="1" id="KW-0732">Signal</keyword>
<dbReference type="Gene3D" id="1.50.10.10">
    <property type="match status" value="1"/>
</dbReference>
<dbReference type="OrthoDB" id="9815108at2"/>
<dbReference type="InterPro" id="IPR035396">
    <property type="entry name" value="Bac_rhamnosid6H"/>
</dbReference>
<evidence type="ECO:0000259" key="2">
    <source>
        <dbReference type="Pfam" id="PF17389"/>
    </source>
</evidence>
<evidence type="ECO:0000256" key="1">
    <source>
        <dbReference type="SAM" id="SignalP"/>
    </source>
</evidence>
<dbReference type="InterPro" id="IPR008979">
    <property type="entry name" value="Galactose-bd-like_sf"/>
</dbReference>
<dbReference type="SUPFAM" id="SSF48208">
    <property type="entry name" value="Six-hairpin glycosidases"/>
    <property type="match status" value="1"/>
</dbReference>
<dbReference type="InterPro" id="IPR035398">
    <property type="entry name" value="Bac_rhamnosid_C"/>
</dbReference>
<feature type="domain" description="Alpha-L-rhamnosidase C-terminal" evidence="3">
    <location>
        <begin position="662"/>
        <end position="731"/>
    </location>
</feature>
<feature type="chain" id="PRO_5018088829" evidence="1">
    <location>
        <begin position="27"/>
        <end position="739"/>
    </location>
</feature>
<dbReference type="InterPro" id="IPR008928">
    <property type="entry name" value="6-hairpin_glycosidase_sf"/>
</dbReference>
<dbReference type="Pfam" id="PF17389">
    <property type="entry name" value="Bac_rhamnosid6H"/>
    <property type="match status" value="1"/>
</dbReference>
<dbReference type="Gene3D" id="2.60.120.260">
    <property type="entry name" value="Galactose-binding domain-like"/>
    <property type="match status" value="1"/>
</dbReference>